<keyword evidence="2" id="KW-1185">Reference proteome</keyword>
<reference evidence="2" key="1">
    <citation type="journal article" date="2022" name="Mol. Ecol. Resour.">
        <title>The genomes of chicory, endive, great burdock and yacon provide insights into Asteraceae palaeo-polyploidization history and plant inulin production.</title>
        <authorList>
            <person name="Fan W."/>
            <person name="Wang S."/>
            <person name="Wang H."/>
            <person name="Wang A."/>
            <person name="Jiang F."/>
            <person name="Liu H."/>
            <person name="Zhao H."/>
            <person name="Xu D."/>
            <person name="Zhang Y."/>
        </authorList>
    </citation>
    <scope>NUCLEOTIDE SEQUENCE [LARGE SCALE GENOMIC DNA]</scope>
    <source>
        <strain evidence="2">cv. Yunnan</strain>
    </source>
</reference>
<comment type="caution">
    <text evidence="1">The sequence shown here is derived from an EMBL/GenBank/DDBJ whole genome shotgun (WGS) entry which is preliminary data.</text>
</comment>
<dbReference type="Proteomes" id="UP001056120">
    <property type="component" value="Linkage Group LG25"/>
</dbReference>
<protein>
    <submittedName>
        <fullName evidence="1">Uncharacterized protein</fullName>
    </submittedName>
</protein>
<dbReference type="EMBL" id="CM042042">
    <property type="protein sequence ID" value="KAI3703337.1"/>
    <property type="molecule type" value="Genomic_DNA"/>
</dbReference>
<organism evidence="1 2">
    <name type="scientific">Smallanthus sonchifolius</name>
    <dbReference type="NCBI Taxonomy" id="185202"/>
    <lineage>
        <taxon>Eukaryota</taxon>
        <taxon>Viridiplantae</taxon>
        <taxon>Streptophyta</taxon>
        <taxon>Embryophyta</taxon>
        <taxon>Tracheophyta</taxon>
        <taxon>Spermatophyta</taxon>
        <taxon>Magnoliopsida</taxon>
        <taxon>eudicotyledons</taxon>
        <taxon>Gunneridae</taxon>
        <taxon>Pentapetalae</taxon>
        <taxon>asterids</taxon>
        <taxon>campanulids</taxon>
        <taxon>Asterales</taxon>
        <taxon>Asteraceae</taxon>
        <taxon>Asteroideae</taxon>
        <taxon>Heliantheae alliance</taxon>
        <taxon>Millerieae</taxon>
        <taxon>Smallanthus</taxon>
    </lineage>
</organism>
<sequence>MLREKSLTMHGRWNVFKGESKADSDMIFSAKTEHMIQFKTNVSMTLANKKNNSDACDLRLKGSWSEKNCTIYMGDSSTAIAQMHKPKTLKYATEKFTVTIQPNMDYACVVALFAIVDAMENPDEKKQGSNAVGAAGNVLDVCNAVLAG</sequence>
<evidence type="ECO:0000313" key="2">
    <source>
        <dbReference type="Proteomes" id="UP001056120"/>
    </source>
</evidence>
<evidence type="ECO:0000313" key="1">
    <source>
        <dbReference type="EMBL" id="KAI3703337.1"/>
    </source>
</evidence>
<reference evidence="1 2" key="2">
    <citation type="journal article" date="2022" name="Mol. Ecol. Resour.">
        <title>The genomes of chicory, endive, great burdock and yacon provide insights into Asteraceae paleo-polyploidization history and plant inulin production.</title>
        <authorList>
            <person name="Fan W."/>
            <person name="Wang S."/>
            <person name="Wang H."/>
            <person name="Wang A."/>
            <person name="Jiang F."/>
            <person name="Liu H."/>
            <person name="Zhao H."/>
            <person name="Xu D."/>
            <person name="Zhang Y."/>
        </authorList>
    </citation>
    <scope>NUCLEOTIDE SEQUENCE [LARGE SCALE GENOMIC DNA]</scope>
    <source>
        <strain evidence="2">cv. Yunnan</strain>
        <tissue evidence="1">Leaves</tissue>
    </source>
</reference>
<proteinExistence type="predicted"/>
<accession>A0ACB8ZZP0</accession>
<gene>
    <name evidence="1" type="ORF">L1987_73333</name>
</gene>
<name>A0ACB8ZZP0_9ASTR</name>